<dbReference type="EMBL" id="PFTZ01000063">
    <property type="protein sequence ID" value="PJB51380.1"/>
    <property type="molecule type" value="Genomic_DNA"/>
</dbReference>
<dbReference type="SMART" id="SM00382">
    <property type="entry name" value="AAA"/>
    <property type="match status" value="1"/>
</dbReference>
<dbReference type="InterPro" id="IPR003593">
    <property type="entry name" value="AAA+_ATPase"/>
</dbReference>
<keyword evidence="2" id="KW-0547">Nucleotide-binding</keyword>
<dbReference type="SUPFAM" id="SSF52540">
    <property type="entry name" value="P-loop containing nucleoside triphosphate hydrolases"/>
    <property type="match status" value="1"/>
</dbReference>
<proteinExistence type="predicted"/>
<dbReference type="InterPro" id="IPR003439">
    <property type="entry name" value="ABC_transporter-like_ATP-bd"/>
</dbReference>
<protein>
    <recommendedName>
        <fullName evidence="4">ABC transporter domain-containing protein</fullName>
    </recommendedName>
</protein>
<dbReference type="Proteomes" id="UP000229421">
    <property type="component" value="Unassembled WGS sequence"/>
</dbReference>
<dbReference type="InterPro" id="IPR015854">
    <property type="entry name" value="ABC_transpr_LolD-like"/>
</dbReference>
<dbReference type="InterPro" id="IPR027417">
    <property type="entry name" value="P-loop_NTPase"/>
</dbReference>
<organism evidence="5 6">
    <name type="scientific">Candidatus Berkelbacteria bacterium CG_4_9_14_3_um_filter_39_23</name>
    <dbReference type="NCBI Taxonomy" id="1974508"/>
    <lineage>
        <taxon>Bacteria</taxon>
        <taxon>Candidatus Berkelbacteria</taxon>
    </lineage>
</organism>
<evidence type="ECO:0000259" key="4">
    <source>
        <dbReference type="PROSITE" id="PS50893"/>
    </source>
</evidence>
<feature type="domain" description="ABC transporter" evidence="4">
    <location>
        <begin position="11"/>
        <end position="245"/>
    </location>
</feature>
<dbReference type="InterPro" id="IPR017911">
    <property type="entry name" value="MacB-like_ATP-bd"/>
</dbReference>
<accession>A0A2M8C5E2</accession>
<dbReference type="AlphaFoldDB" id="A0A2M8C5E2"/>
<evidence type="ECO:0000256" key="2">
    <source>
        <dbReference type="ARBA" id="ARBA00022741"/>
    </source>
</evidence>
<evidence type="ECO:0000256" key="1">
    <source>
        <dbReference type="ARBA" id="ARBA00022448"/>
    </source>
</evidence>
<dbReference type="CDD" id="cd03255">
    <property type="entry name" value="ABC_MJ0796_LolCDE_FtsE"/>
    <property type="match status" value="1"/>
</dbReference>
<evidence type="ECO:0000313" key="6">
    <source>
        <dbReference type="Proteomes" id="UP000229421"/>
    </source>
</evidence>
<dbReference type="GO" id="GO:0016887">
    <property type="term" value="F:ATP hydrolysis activity"/>
    <property type="evidence" value="ECO:0007669"/>
    <property type="project" value="InterPro"/>
</dbReference>
<evidence type="ECO:0000256" key="3">
    <source>
        <dbReference type="ARBA" id="ARBA00022840"/>
    </source>
</evidence>
<dbReference type="GO" id="GO:0022857">
    <property type="term" value="F:transmembrane transporter activity"/>
    <property type="evidence" value="ECO:0007669"/>
    <property type="project" value="TreeGrafter"/>
</dbReference>
<comment type="caution">
    <text evidence="5">The sequence shown here is derived from an EMBL/GenBank/DDBJ whole genome shotgun (WGS) entry which is preliminary data.</text>
</comment>
<sequence>MPGKLSNHSVIEVEKLSKTYDEGQPNELKALKEVSFKVRPGDFVILFGPSGCGKSTLLHSLAGLEQVVQGEIKVRGQSLKKMSEEELSTYRRDKIGMVFQQFNLVKSLTVLQNVAFPRMLQGASARLRTTRAKSYLTRFGLAKTFNRRIQQLSGGQQQKVAIARALMNNPWILLVDEPTGNLDSKSAKEVMKIVVDLNRKSKRTVILVTHNPDYLALAQKVIYLKDGKIVKDIGQTKTNLSNENN</sequence>
<dbReference type="GO" id="GO:0005886">
    <property type="term" value="C:plasma membrane"/>
    <property type="evidence" value="ECO:0007669"/>
    <property type="project" value="TreeGrafter"/>
</dbReference>
<dbReference type="GO" id="GO:0098796">
    <property type="term" value="C:membrane protein complex"/>
    <property type="evidence" value="ECO:0007669"/>
    <property type="project" value="UniProtKB-ARBA"/>
</dbReference>
<evidence type="ECO:0000313" key="5">
    <source>
        <dbReference type="EMBL" id="PJB51380.1"/>
    </source>
</evidence>
<dbReference type="PROSITE" id="PS00211">
    <property type="entry name" value="ABC_TRANSPORTER_1"/>
    <property type="match status" value="1"/>
</dbReference>
<dbReference type="FunFam" id="3.40.50.300:FF:000032">
    <property type="entry name" value="Export ABC transporter ATP-binding protein"/>
    <property type="match status" value="1"/>
</dbReference>
<keyword evidence="1" id="KW-0813">Transport</keyword>
<dbReference type="Gene3D" id="3.40.50.300">
    <property type="entry name" value="P-loop containing nucleotide triphosphate hydrolases"/>
    <property type="match status" value="1"/>
</dbReference>
<dbReference type="PROSITE" id="PS50893">
    <property type="entry name" value="ABC_TRANSPORTER_2"/>
    <property type="match status" value="1"/>
</dbReference>
<dbReference type="InterPro" id="IPR017871">
    <property type="entry name" value="ABC_transporter-like_CS"/>
</dbReference>
<dbReference type="PANTHER" id="PTHR24220">
    <property type="entry name" value="IMPORT ATP-BINDING PROTEIN"/>
    <property type="match status" value="1"/>
</dbReference>
<dbReference type="GO" id="GO:0005524">
    <property type="term" value="F:ATP binding"/>
    <property type="evidence" value="ECO:0007669"/>
    <property type="project" value="UniProtKB-KW"/>
</dbReference>
<dbReference type="Pfam" id="PF00005">
    <property type="entry name" value="ABC_tran"/>
    <property type="match status" value="1"/>
</dbReference>
<keyword evidence="3" id="KW-0067">ATP-binding</keyword>
<reference evidence="6" key="1">
    <citation type="submission" date="2017-09" db="EMBL/GenBank/DDBJ databases">
        <title>Depth-based differentiation of microbial function through sediment-hosted aquifers and enrichment of novel symbionts in the deep terrestrial subsurface.</title>
        <authorList>
            <person name="Probst A.J."/>
            <person name="Ladd B."/>
            <person name="Jarett J.K."/>
            <person name="Geller-Mcgrath D.E."/>
            <person name="Sieber C.M.K."/>
            <person name="Emerson J.B."/>
            <person name="Anantharaman K."/>
            <person name="Thomas B.C."/>
            <person name="Malmstrom R."/>
            <person name="Stieglmeier M."/>
            <person name="Klingl A."/>
            <person name="Woyke T."/>
            <person name="Ryan C.M."/>
            <person name="Banfield J.F."/>
        </authorList>
    </citation>
    <scope>NUCLEOTIDE SEQUENCE [LARGE SCALE GENOMIC DNA]</scope>
</reference>
<name>A0A2M8C5E2_9BACT</name>
<gene>
    <name evidence="5" type="ORF">CO101_02250</name>
</gene>